<dbReference type="SUPFAM" id="SSF88713">
    <property type="entry name" value="Glycoside hydrolase/deacetylase"/>
    <property type="match status" value="1"/>
</dbReference>
<accession>A0ABV0B9Q4</accession>
<feature type="region of interest" description="Disordered" evidence="1">
    <location>
        <begin position="1"/>
        <end position="21"/>
    </location>
</feature>
<dbReference type="RefSeq" id="WP_346246893.1">
    <property type="nucleotide sequence ID" value="NZ_JBDIZK010000006.1"/>
</dbReference>
<evidence type="ECO:0000313" key="3">
    <source>
        <dbReference type="Proteomes" id="UP001427805"/>
    </source>
</evidence>
<name>A0ABV0B9Q4_9SPHN</name>
<dbReference type="InterPro" id="IPR011330">
    <property type="entry name" value="Glyco_hydro/deAcase_b/a-brl"/>
</dbReference>
<gene>
    <name evidence="2" type="ORF">TPR58_11970</name>
</gene>
<evidence type="ECO:0000256" key="1">
    <source>
        <dbReference type="SAM" id="MobiDB-lite"/>
    </source>
</evidence>
<keyword evidence="3" id="KW-1185">Reference proteome</keyword>
<proteinExistence type="predicted"/>
<dbReference type="CDD" id="cd10935">
    <property type="entry name" value="CE4_WalW"/>
    <property type="match status" value="1"/>
</dbReference>
<reference evidence="2 3" key="1">
    <citation type="submission" date="2024-05" db="EMBL/GenBank/DDBJ databases">
        <title>Sphingomonas sp. HF-S3 16S ribosomal RNA gene Genome sequencing and assembly.</title>
        <authorList>
            <person name="Lee H."/>
        </authorList>
    </citation>
    <scope>NUCLEOTIDE SEQUENCE [LARGE SCALE GENOMIC DNA]</scope>
    <source>
        <strain evidence="2 3">HF-S3</strain>
    </source>
</reference>
<comment type="caution">
    <text evidence="2">The sequence shown here is derived from an EMBL/GenBank/DDBJ whole genome shotgun (WGS) entry which is preliminary data.</text>
</comment>
<dbReference type="Gene3D" id="3.20.20.370">
    <property type="entry name" value="Glycoside hydrolase/deacetylase"/>
    <property type="match status" value="1"/>
</dbReference>
<dbReference type="EMBL" id="JBDIZK010000006">
    <property type="protein sequence ID" value="MEN3747885.1"/>
    <property type="molecule type" value="Genomic_DNA"/>
</dbReference>
<protein>
    <submittedName>
        <fullName evidence="2">Polysaccharide deacetylase family protein</fullName>
    </submittedName>
</protein>
<dbReference type="Proteomes" id="UP001427805">
    <property type="component" value="Unassembled WGS sequence"/>
</dbReference>
<organism evidence="2 3">
    <name type="scientific">Sphingomonas rustica</name>
    <dbReference type="NCBI Taxonomy" id="3103142"/>
    <lineage>
        <taxon>Bacteria</taxon>
        <taxon>Pseudomonadati</taxon>
        <taxon>Pseudomonadota</taxon>
        <taxon>Alphaproteobacteria</taxon>
        <taxon>Sphingomonadales</taxon>
        <taxon>Sphingomonadaceae</taxon>
        <taxon>Sphingomonas</taxon>
    </lineage>
</organism>
<sequence>MSAGRDASPAPYRVPGPAPQDRIEWPAAFGTRFAIFVDTEEEFDWSQPLDRARRNTEAMAALPEAHRRFADRGVPITYLVDHPVATDPRSVAVLTGCLEDGRSAIGAQLHPWVNPPHEEIVSGINSFLCNLPVGLQAAKLAALTQEIEHAFGARPRAFRAGRYGIGPQTAAMLADQGYRIDSSMRAGYDYSDEGGPDFSAVPNAAFRLGRIVELPFTTVHRGRLRRGGVALHRGLGRVPHGRGVASRLGLYSRVSLTPEGMPLDEATEAVRVAVGEGLRLLNFAFHSPSLQPGNTPYVRDTADLRAFHRWWDAVLDLLDRLGVRPAGLDELIEATLVGPAGLEPAT</sequence>
<evidence type="ECO:0000313" key="2">
    <source>
        <dbReference type="EMBL" id="MEN3747885.1"/>
    </source>
</evidence>